<dbReference type="RefSeq" id="WP_310911788.1">
    <property type="nucleotide sequence ID" value="NZ_JAVLVT010000003.1"/>
</dbReference>
<dbReference type="PANTHER" id="PTHR30023">
    <property type="entry name" value="D-ALANYL-D-ALANINE CARBOXYPEPTIDASE"/>
    <property type="match status" value="1"/>
</dbReference>
<dbReference type="Pfam" id="PF02113">
    <property type="entry name" value="Peptidase_S13"/>
    <property type="match status" value="2"/>
</dbReference>
<organism evidence="3 4">
    <name type="scientific">Lipingzhangella rawalii</name>
    <dbReference type="NCBI Taxonomy" id="2055835"/>
    <lineage>
        <taxon>Bacteria</taxon>
        <taxon>Bacillati</taxon>
        <taxon>Actinomycetota</taxon>
        <taxon>Actinomycetes</taxon>
        <taxon>Streptosporangiales</taxon>
        <taxon>Nocardiopsidaceae</taxon>
        <taxon>Lipingzhangella</taxon>
    </lineage>
</organism>
<keyword evidence="3" id="KW-0121">Carboxypeptidase</keyword>
<comment type="similarity">
    <text evidence="1">Belongs to the peptidase S13 family.</text>
</comment>
<dbReference type="InterPro" id="IPR012338">
    <property type="entry name" value="Beta-lactam/transpept-like"/>
</dbReference>
<reference evidence="4" key="1">
    <citation type="submission" date="2023-07" db="EMBL/GenBank/DDBJ databases">
        <title>Novel species in the genus Lipingzhangella isolated from Sambhar Salt Lake.</title>
        <authorList>
            <person name="Jiya N."/>
            <person name="Kajale S."/>
            <person name="Sharma A."/>
        </authorList>
    </citation>
    <scope>NUCLEOTIDE SEQUENCE [LARGE SCALE GENOMIC DNA]</scope>
    <source>
        <strain evidence="4">LS1_29</strain>
    </source>
</reference>
<evidence type="ECO:0000256" key="2">
    <source>
        <dbReference type="ARBA" id="ARBA00022801"/>
    </source>
</evidence>
<proteinExistence type="inferred from homology"/>
<keyword evidence="4" id="KW-1185">Reference proteome</keyword>
<evidence type="ECO:0000256" key="1">
    <source>
        <dbReference type="ARBA" id="ARBA00006096"/>
    </source>
</evidence>
<dbReference type="InterPro" id="IPR000667">
    <property type="entry name" value="Peptidase_S13"/>
</dbReference>
<dbReference type="SUPFAM" id="SSF56601">
    <property type="entry name" value="beta-lactamase/transpeptidase-like"/>
    <property type="match status" value="1"/>
</dbReference>
<keyword evidence="3" id="KW-0645">Protease</keyword>
<dbReference type="PANTHER" id="PTHR30023:SF0">
    <property type="entry name" value="PENICILLIN-SENSITIVE CARBOXYPEPTIDASE A"/>
    <property type="match status" value="1"/>
</dbReference>
<sequence length="465" mass="47546">MRHDQPWVLFTLALLNLFVLLAALTAYDVIATRPPDPVASPVTHAAAAPDAMESDVAEVDATRLAEQLDDRMSGSAVEEGLSGYVAAPDAVDEPLFELHAEQGATPASTTKIATALAVLATVGPDERITTTVVGDSLVAAEGDSEGGNVPEVVLVGAGDPTLTEVPDPHAYPTVASLWELAAETAAELAEADVDTVRVGYDSSAYTGSDRGPRWRPNYVDGGSVAPVHALMHDAGRVDADDFYGERVGDPPRATATAFANQLAAAGIAVEGEPQERDATPEAVELAAVDSPPIGALVEYMLDTSDNNVAEALARQVALAEGEDASFAGAARASERVLDELGISGVELADGSGLSVDSEISPRSLVDMLAVATDPNHPDLHPTFTGLPVAGFTGTLSGRYAADSDAAAGAGLVRGKTGTLSGVSTLAGTVHDEQGRLLLFAFMANDPAATGSALDELAAAVVECGC</sequence>
<name>A0ABU2H4N3_9ACTN</name>
<dbReference type="EMBL" id="JAVLVT010000003">
    <property type="protein sequence ID" value="MDS1270262.1"/>
    <property type="molecule type" value="Genomic_DNA"/>
</dbReference>
<protein>
    <submittedName>
        <fullName evidence="3">D-alanyl-D-alanine carboxypeptidase/D-alanyl-D-alanine-endopeptidase</fullName>
        <ecNumber evidence="3">3.4.16.4</ecNumber>
    </submittedName>
</protein>
<evidence type="ECO:0000313" key="4">
    <source>
        <dbReference type="Proteomes" id="UP001250214"/>
    </source>
</evidence>
<gene>
    <name evidence="3" type="primary">dacB</name>
    <name evidence="3" type="ORF">RIF23_08145</name>
</gene>
<evidence type="ECO:0000313" key="3">
    <source>
        <dbReference type="EMBL" id="MDS1270262.1"/>
    </source>
</evidence>
<keyword evidence="2 3" id="KW-0378">Hydrolase</keyword>
<dbReference type="GO" id="GO:0009002">
    <property type="term" value="F:serine-type D-Ala-D-Ala carboxypeptidase activity"/>
    <property type="evidence" value="ECO:0007669"/>
    <property type="project" value="UniProtKB-EC"/>
</dbReference>
<comment type="caution">
    <text evidence="3">The sequence shown here is derived from an EMBL/GenBank/DDBJ whole genome shotgun (WGS) entry which is preliminary data.</text>
</comment>
<dbReference type="Proteomes" id="UP001250214">
    <property type="component" value="Unassembled WGS sequence"/>
</dbReference>
<dbReference type="PRINTS" id="PR00922">
    <property type="entry name" value="DADACBPTASE3"/>
</dbReference>
<dbReference type="NCBIfam" id="TIGR00666">
    <property type="entry name" value="PBP4"/>
    <property type="match status" value="1"/>
</dbReference>
<dbReference type="Gene3D" id="3.40.710.10">
    <property type="entry name" value="DD-peptidase/beta-lactamase superfamily"/>
    <property type="match status" value="2"/>
</dbReference>
<accession>A0ABU2H4N3</accession>
<dbReference type="EC" id="3.4.16.4" evidence="3"/>